<keyword evidence="6" id="KW-1185">Reference proteome</keyword>
<dbReference type="SUPFAM" id="SSF53383">
    <property type="entry name" value="PLP-dependent transferases"/>
    <property type="match status" value="1"/>
</dbReference>
<evidence type="ECO:0000256" key="3">
    <source>
        <dbReference type="ARBA" id="ARBA00022898"/>
    </source>
</evidence>
<keyword evidence="3 4" id="KW-0663">Pyridoxal phosphate</keyword>
<dbReference type="InterPro" id="IPR000277">
    <property type="entry name" value="Cys/Met-Metab_PyrdxlP-dep_enz"/>
</dbReference>
<dbReference type="Proteomes" id="UP001601303">
    <property type="component" value="Unassembled WGS sequence"/>
</dbReference>
<dbReference type="PIRSF" id="PIRSF001434">
    <property type="entry name" value="CGS"/>
    <property type="match status" value="1"/>
</dbReference>
<dbReference type="Gene3D" id="3.90.1150.10">
    <property type="entry name" value="Aspartate Aminotransferase, domain 1"/>
    <property type="match status" value="1"/>
</dbReference>
<dbReference type="CDD" id="cd00614">
    <property type="entry name" value="CGS_like"/>
    <property type="match status" value="1"/>
</dbReference>
<gene>
    <name evidence="5" type="ORF">ACFYNQ_51000</name>
</gene>
<evidence type="ECO:0000256" key="1">
    <source>
        <dbReference type="ARBA" id="ARBA00001933"/>
    </source>
</evidence>
<evidence type="ECO:0000256" key="2">
    <source>
        <dbReference type="ARBA" id="ARBA00009077"/>
    </source>
</evidence>
<comment type="caution">
    <text evidence="5">The sequence shown here is derived from an EMBL/GenBank/DDBJ whole genome shotgun (WGS) entry which is preliminary data.</text>
</comment>
<evidence type="ECO:0000313" key="5">
    <source>
        <dbReference type="EMBL" id="MFE9606850.1"/>
    </source>
</evidence>
<evidence type="ECO:0000256" key="4">
    <source>
        <dbReference type="RuleBase" id="RU362118"/>
    </source>
</evidence>
<dbReference type="EMBL" id="JBIAHM010000040">
    <property type="protein sequence ID" value="MFE9606850.1"/>
    <property type="molecule type" value="Genomic_DNA"/>
</dbReference>
<proteinExistence type="inferred from homology"/>
<dbReference type="PROSITE" id="PS00868">
    <property type="entry name" value="CYS_MET_METAB_PP"/>
    <property type="match status" value="1"/>
</dbReference>
<dbReference type="InterPro" id="IPR015422">
    <property type="entry name" value="PyrdxlP-dep_Trfase_small"/>
</dbReference>
<accession>A0ABW6ML40</accession>
<dbReference type="RefSeq" id="WP_388115667.1">
    <property type="nucleotide sequence ID" value="NZ_JBIAHM010000040.1"/>
</dbReference>
<dbReference type="Gene3D" id="3.40.640.10">
    <property type="entry name" value="Type I PLP-dependent aspartate aminotransferase-like (Major domain)"/>
    <property type="match status" value="1"/>
</dbReference>
<dbReference type="PANTHER" id="PTHR11808">
    <property type="entry name" value="TRANS-SULFURATION ENZYME FAMILY MEMBER"/>
    <property type="match status" value="1"/>
</dbReference>
<dbReference type="InterPro" id="IPR054542">
    <property type="entry name" value="Cys_met_metab_PP"/>
</dbReference>
<sequence>MLEEGRTALGFTPDEDEVAWFNDLNRRRTSGPRSPQNRTFDGTAGEATLAVHSGTYEDPITGSVGTPIFQTSTFHLDETSYRAFSIGATRDVPIYTRYGNPSQWSVQEKIAALEAAESALVTSSGMSAIAATVYALTNNGSHIITAYDVYGGTYNLMREDMPSAGREVTFVDATNTAEIVGAMRPETQLIFIEGLTNPLLKAPPLREIARIARQNNALLVVDNTLLSPVNMRPLALGADLVVHSATKYLNGHSDLTAGCVVGSRKFLDRVWAQTLRFGGSLEPLSCFLLERGIKTLPLRMRAQNANANGIAAFLGQHEQVKHVHHPSLANYPYGQLENEVHSGYGGMVSFEVHGGDKAALKLMQHLKIPYTATSLGGVESLVSMPANTSHSSLTEIQRAAIGIHPGLIRYSAGIEDLTDLIDDLRQSLDAL</sequence>
<dbReference type="InterPro" id="IPR015424">
    <property type="entry name" value="PyrdxlP-dep_Trfase"/>
</dbReference>
<dbReference type="Pfam" id="PF01053">
    <property type="entry name" value="Cys_Met_Meta_PP"/>
    <property type="match status" value="1"/>
</dbReference>
<comment type="cofactor">
    <cofactor evidence="1 4">
        <name>pyridoxal 5'-phosphate</name>
        <dbReference type="ChEBI" id="CHEBI:597326"/>
    </cofactor>
</comment>
<protein>
    <submittedName>
        <fullName evidence="5">Trans-sulfuration enzyme family protein</fullName>
    </submittedName>
</protein>
<organism evidence="5 6">
    <name type="scientific">Streptomyces hokutonensis</name>
    <dbReference type="NCBI Taxonomy" id="1306990"/>
    <lineage>
        <taxon>Bacteria</taxon>
        <taxon>Bacillati</taxon>
        <taxon>Actinomycetota</taxon>
        <taxon>Actinomycetes</taxon>
        <taxon>Kitasatosporales</taxon>
        <taxon>Streptomycetaceae</taxon>
        <taxon>Streptomyces</taxon>
    </lineage>
</organism>
<evidence type="ECO:0000313" key="6">
    <source>
        <dbReference type="Proteomes" id="UP001601303"/>
    </source>
</evidence>
<name>A0ABW6ML40_9ACTN</name>
<reference evidence="5 6" key="1">
    <citation type="submission" date="2024-10" db="EMBL/GenBank/DDBJ databases">
        <title>The Natural Products Discovery Center: Release of the First 8490 Sequenced Strains for Exploring Actinobacteria Biosynthetic Diversity.</title>
        <authorList>
            <person name="Kalkreuter E."/>
            <person name="Kautsar S.A."/>
            <person name="Yang D."/>
            <person name="Bader C.D."/>
            <person name="Teijaro C.N."/>
            <person name="Fluegel L."/>
            <person name="Davis C.M."/>
            <person name="Simpson J.R."/>
            <person name="Lauterbach L."/>
            <person name="Steele A.D."/>
            <person name="Gui C."/>
            <person name="Meng S."/>
            <person name="Li G."/>
            <person name="Viehrig K."/>
            <person name="Ye F."/>
            <person name="Su P."/>
            <person name="Kiefer A.F."/>
            <person name="Nichols A."/>
            <person name="Cepeda A.J."/>
            <person name="Yan W."/>
            <person name="Fan B."/>
            <person name="Jiang Y."/>
            <person name="Adhikari A."/>
            <person name="Zheng C.-J."/>
            <person name="Schuster L."/>
            <person name="Cowan T.M."/>
            <person name="Smanski M.J."/>
            <person name="Chevrette M.G."/>
            <person name="De Carvalho L.P.S."/>
            <person name="Shen B."/>
        </authorList>
    </citation>
    <scope>NUCLEOTIDE SEQUENCE [LARGE SCALE GENOMIC DNA]</scope>
    <source>
        <strain evidence="5 6">NPDC006488</strain>
    </source>
</reference>
<dbReference type="InterPro" id="IPR015421">
    <property type="entry name" value="PyrdxlP-dep_Trfase_major"/>
</dbReference>
<comment type="similarity">
    <text evidence="2 4">Belongs to the trans-sulfuration enzymes family.</text>
</comment>